<name>A0A0F9DW23_9ZZZZ</name>
<sequence>MNEHFPFGRDILHRFEGNPIIAIEDIPFRCNTVFNGAVVKRGNEYFHLLRVESQQGYSVFALARSKDGLHFTVEDKPVMEPARKGPFARYEKRGIEDPRITEIEGVYYVMYTAYSKYGPRIALAKTEDFSHYERIAIVSEPGNKDGILFPAKINGEYVRLDRPIGKGVGSMWVSYSKNLVDWGKSEILMTPRQGMWDSYRIGASVPPIRTEHGWLEIYHGVKKTTTGPIYRIGTVMLDLEKPDKIIARSNQPILSPRADYERIGDVGNVAFACGAVVEDSGEIKVYYGAADTCVCVATTDFKELIAMTLVGESS</sequence>
<evidence type="ECO:0000313" key="3">
    <source>
        <dbReference type="EMBL" id="KKL57906.1"/>
    </source>
</evidence>
<protein>
    <recommendedName>
        <fullName evidence="4">Glycosidase</fullName>
    </recommendedName>
</protein>
<dbReference type="InterPro" id="IPR007184">
    <property type="entry name" value="Mannoside_phosphorylase"/>
</dbReference>
<keyword evidence="1" id="KW-0328">Glycosyltransferase</keyword>
<dbReference type="CDD" id="cd08993">
    <property type="entry name" value="GH130"/>
    <property type="match status" value="1"/>
</dbReference>
<comment type="caution">
    <text evidence="3">The sequence shown here is derived from an EMBL/GenBank/DDBJ whole genome shotgun (WGS) entry which is preliminary data.</text>
</comment>
<dbReference type="Gene3D" id="2.115.10.20">
    <property type="entry name" value="Glycosyl hydrolase domain, family 43"/>
    <property type="match status" value="1"/>
</dbReference>
<dbReference type="SUPFAM" id="SSF75005">
    <property type="entry name" value="Arabinanase/levansucrase/invertase"/>
    <property type="match status" value="1"/>
</dbReference>
<dbReference type="Pfam" id="PF04041">
    <property type="entry name" value="Glyco_hydro_130"/>
    <property type="match status" value="1"/>
</dbReference>
<gene>
    <name evidence="3" type="ORF">LCGC14_2230730</name>
</gene>
<reference evidence="3" key="1">
    <citation type="journal article" date="2015" name="Nature">
        <title>Complex archaea that bridge the gap between prokaryotes and eukaryotes.</title>
        <authorList>
            <person name="Spang A."/>
            <person name="Saw J.H."/>
            <person name="Jorgensen S.L."/>
            <person name="Zaremba-Niedzwiedzka K."/>
            <person name="Martijn J."/>
            <person name="Lind A.E."/>
            <person name="van Eijk R."/>
            <person name="Schleper C."/>
            <person name="Guy L."/>
            <person name="Ettema T.J."/>
        </authorList>
    </citation>
    <scope>NUCLEOTIDE SEQUENCE</scope>
</reference>
<dbReference type="EMBL" id="LAZR01030000">
    <property type="protein sequence ID" value="KKL57906.1"/>
    <property type="molecule type" value="Genomic_DNA"/>
</dbReference>
<dbReference type="PIRSF" id="PIRSF016202">
    <property type="entry name" value="PH1107"/>
    <property type="match status" value="1"/>
</dbReference>
<dbReference type="PANTHER" id="PTHR34106">
    <property type="entry name" value="GLYCOSIDASE"/>
    <property type="match status" value="1"/>
</dbReference>
<dbReference type="GO" id="GO:0016757">
    <property type="term" value="F:glycosyltransferase activity"/>
    <property type="evidence" value="ECO:0007669"/>
    <property type="project" value="UniProtKB-KW"/>
</dbReference>
<evidence type="ECO:0000256" key="2">
    <source>
        <dbReference type="ARBA" id="ARBA00022679"/>
    </source>
</evidence>
<proteinExistence type="predicted"/>
<accession>A0A0F9DW23</accession>
<organism evidence="3">
    <name type="scientific">marine sediment metagenome</name>
    <dbReference type="NCBI Taxonomy" id="412755"/>
    <lineage>
        <taxon>unclassified sequences</taxon>
        <taxon>metagenomes</taxon>
        <taxon>ecological metagenomes</taxon>
    </lineage>
</organism>
<evidence type="ECO:0008006" key="4">
    <source>
        <dbReference type="Google" id="ProtNLM"/>
    </source>
</evidence>
<dbReference type="AlphaFoldDB" id="A0A0F9DW23"/>
<dbReference type="InterPro" id="IPR023296">
    <property type="entry name" value="Glyco_hydro_beta-prop_sf"/>
</dbReference>
<evidence type="ECO:0000256" key="1">
    <source>
        <dbReference type="ARBA" id="ARBA00022676"/>
    </source>
</evidence>
<keyword evidence="2" id="KW-0808">Transferase</keyword>
<dbReference type="PANTHER" id="PTHR34106:SF5">
    <property type="entry name" value="GLYCOSIDASE"/>
    <property type="match status" value="1"/>
</dbReference>